<keyword evidence="5" id="KW-0539">Nucleus</keyword>
<protein>
    <recommendedName>
        <fullName evidence="7">TAFII55 protein conserved region domain-containing protein</fullName>
    </recommendedName>
</protein>
<gene>
    <name evidence="8" type="ORF">TPC1_16582</name>
</gene>
<proteinExistence type="inferred from homology"/>
<dbReference type="AlphaFoldDB" id="A0A146K802"/>
<comment type="similarity">
    <text evidence="2">Belongs to the TAF7 family.</text>
</comment>
<comment type="subcellular location">
    <subcellularLocation>
        <location evidence="1">Nucleus</location>
    </subcellularLocation>
</comment>
<evidence type="ECO:0000256" key="3">
    <source>
        <dbReference type="ARBA" id="ARBA00023015"/>
    </source>
</evidence>
<feature type="non-terminal residue" evidence="8">
    <location>
        <position position="232"/>
    </location>
</feature>
<organism evidence="8">
    <name type="scientific">Trepomonas sp. PC1</name>
    <dbReference type="NCBI Taxonomy" id="1076344"/>
    <lineage>
        <taxon>Eukaryota</taxon>
        <taxon>Metamonada</taxon>
        <taxon>Diplomonadida</taxon>
        <taxon>Hexamitidae</taxon>
        <taxon>Hexamitinae</taxon>
        <taxon>Trepomonas</taxon>
    </lineage>
</organism>
<dbReference type="GO" id="GO:0051123">
    <property type="term" value="P:RNA polymerase II preinitiation complex assembly"/>
    <property type="evidence" value="ECO:0007669"/>
    <property type="project" value="TreeGrafter"/>
</dbReference>
<evidence type="ECO:0000313" key="8">
    <source>
        <dbReference type="EMBL" id="JAP91716.1"/>
    </source>
</evidence>
<name>A0A146K802_9EUKA</name>
<dbReference type="InterPro" id="IPR037817">
    <property type="entry name" value="TAF7"/>
</dbReference>
<sequence>DDDFLNQEQYVLELPTELAELAENPDFDFDLLFDESGTSGQFRSNVEGKYVFRCFKLPLVTESYTSVNNDVFYKNADVSTIIVVFNIDQPPQVLKDYELYQQIQIYKMARGAYPAGDCCPHGLTPPSRWAPLQLFPQFPAKPKFSKPVSLSETTVDLQQTKVDNRNQSELIKEIKELTNLKQSIEKDIKQKENTVNNLLKDGINADAIIRELKELRETLLSTKNKIIELERS</sequence>
<feature type="coiled-coil region" evidence="6">
    <location>
        <begin position="167"/>
        <end position="232"/>
    </location>
</feature>
<evidence type="ECO:0000256" key="1">
    <source>
        <dbReference type="ARBA" id="ARBA00004123"/>
    </source>
</evidence>
<reference evidence="8" key="1">
    <citation type="submission" date="2015-07" db="EMBL/GenBank/DDBJ databases">
        <title>Adaptation to a free-living lifestyle via gene acquisitions in the diplomonad Trepomonas sp. PC1.</title>
        <authorList>
            <person name="Xu F."/>
            <person name="Jerlstrom-Hultqvist J."/>
            <person name="Kolisko M."/>
            <person name="Simpson A.G.B."/>
            <person name="Roger A.J."/>
            <person name="Svard S.G."/>
            <person name="Andersson J.O."/>
        </authorList>
    </citation>
    <scope>NUCLEOTIDE SEQUENCE</scope>
    <source>
        <strain evidence="8">PC1</strain>
    </source>
</reference>
<keyword evidence="4" id="KW-0804">Transcription</keyword>
<dbReference type="GO" id="GO:0005669">
    <property type="term" value="C:transcription factor TFIID complex"/>
    <property type="evidence" value="ECO:0007669"/>
    <property type="project" value="InterPro"/>
</dbReference>
<dbReference type="EMBL" id="GDID01004890">
    <property type="protein sequence ID" value="JAP91716.1"/>
    <property type="molecule type" value="Transcribed_RNA"/>
</dbReference>
<evidence type="ECO:0000256" key="5">
    <source>
        <dbReference type="ARBA" id="ARBA00023242"/>
    </source>
</evidence>
<keyword evidence="6" id="KW-0175">Coiled coil</keyword>
<dbReference type="PANTHER" id="PTHR12228">
    <property type="entry name" value="TRANSCRIPTION INITIATION FACTOR TFIID 55 KD SUBUNIT-RELATED"/>
    <property type="match status" value="1"/>
</dbReference>
<keyword evidence="3" id="KW-0805">Transcription regulation</keyword>
<feature type="non-terminal residue" evidence="8">
    <location>
        <position position="1"/>
    </location>
</feature>
<feature type="domain" description="TAFII55 protein conserved region" evidence="7">
    <location>
        <begin position="6"/>
        <end position="207"/>
    </location>
</feature>
<dbReference type="GO" id="GO:0016251">
    <property type="term" value="F:RNA polymerase II general transcription initiation factor activity"/>
    <property type="evidence" value="ECO:0007669"/>
    <property type="project" value="TreeGrafter"/>
</dbReference>
<dbReference type="SMART" id="SM01370">
    <property type="entry name" value="TAFII55_N"/>
    <property type="match status" value="1"/>
</dbReference>
<evidence type="ECO:0000256" key="2">
    <source>
        <dbReference type="ARBA" id="ARBA00009368"/>
    </source>
</evidence>
<dbReference type="InterPro" id="IPR006751">
    <property type="entry name" value="TAFII55_prot_cons_reg"/>
</dbReference>
<evidence type="ECO:0000259" key="7">
    <source>
        <dbReference type="SMART" id="SM01370"/>
    </source>
</evidence>
<accession>A0A146K802</accession>
<evidence type="ECO:0000256" key="6">
    <source>
        <dbReference type="SAM" id="Coils"/>
    </source>
</evidence>
<dbReference type="PANTHER" id="PTHR12228:SF0">
    <property type="entry name" value="TATA-BOX BINDING PROTEIN ASSOCIATED FACTOR 7"/>
    <property type="match status" value="1"/>
</dbReference>
<dbReference type="Pfam" id="PF04658">
    <property type="entry name" value="TAFII55_N"/>
    <property type="match status" value="1"/>
</dbReference>
<evidence type="ECO:0000256" key="4">
    <source>
        <dbReference type="ARBA" id="ARBA00023163"/>
    </source>
</evidence>